<organism evidence="1 2">
    <name type="scientific">Nitratireductor arenosus</name>
    <dbReference type="NCBI Taxonomy" id="2682096"/>
    <lineage>
        <taxon>Bacteria</taxon>
        <taxon>Pseudomonadati</taxon>
        <taxon>Pseudomonadota</taxon>
        <taxon>Alphaproteobacteria</taxon>
        <taxon>Hyphomicrobiales</taxon>
        <taxon>Phyllobacteriaceae</taxon>
        <taxon>Nitratireductor</taxon>
    </lineage>
</organism>
<dbReference type="RefSeq" id="WP_156714087.1">
    <property type="nucleotide sequence ID" value="NZ_WPHG01000004.1"/>
</dbReference>
<protein>
    <submittedName>
        <fullName evidence="1">Acyl-CoA thioesterase</fullName>
    </submittedName>
</protein>
<dbReference type="SUPFAM" id="SSF54637">
    <property type="entry name" value="Thioesterase/thiol ester dehydrase-isomerase"/>
    <property type="match status" value="1"/>
</dbReference>
<proteinExistence type="predicted"/>
<name>A0A844QMP9_9HYPH</name>
<keyword evidence="2" id="KW-1185">Reference proteome</keyword>
<accession>A0A844QMP9</accession>
<reference evidence="1 2" key="1">
    <citation type="submission" date="2019-12" db="EMBL/GenBank/DDBJ databases">
        <title>Nitratireductor arenosus sp. nov., Isolated from sea sand, Jeju island, South Korea.</title>
        <authorList>
            <person name="Kim W."/>
        </authorList>
    </citation>
    <scope>NUCLEOTIDE SEQUENCE [LARGE SCALE GENOMIC DNA]</scope>
    <source>
        <strain evidence="1 2">CAU 1489</strain>
    </source>
</reference>
<evidence type="ECO:0000313" key="1">
    <source>
        <dbReference type="EMBL" id="MVA99131.1"/>
    </source>
</evidence>
<dbReference type="InterPro" id="IPR029069">
    <property type="entry name" value="HotDog_dom_sf"/>
</dbReference>
<dbReference type="AlphaFoldDB" id="A0A844QMP9"/>
<dbReference type="Gene3D" id="3.10.129.10">
    <property type="entry name" value="Hotdog Thioesterase"/>
    <property type="match status" value="1"/>
</dbReference>
<evidence type="ECO:0000313" key="2">
    <source>
        <dbReference type="Proteomes" id="UP000463224"/>
    </source>
</evidence>
<gene>
    <name evidence="1" type="ORF">GN330_17925</name>
</gene>
<dbReference type="EMBL" id="WPHG01000004">
    <property type="protein sequence ID" value="MVA99131.1"/>
    <property type="molecule type" value="Genomic_DNA"/>
</dbReference>
<comment type="caution">
    <text evidence="1">The sequence shown here is derived from an EMBL/GenBank/DDBJ whole genome shotgun (WGS) entry which is preliminary data.</text>
</comment>
<dbReference type="CDD" id="cd00586">
    <property type="entry name" value="4HBT"/>
    <property type="match status" value="1"/>
</dbReference>
<sequence length="152" mass="16703">MDARTDDKAPRVEAASGFVHSVHVRWADCDPALIAYTGRIPYFALEAIDAWWEAHVGQDWYRLNLDRNVGTPFVHMSLDFRAPVTPRHPLACAVTLKKLGESSVRFSVAGSQDGVLCFEGTFVCVFVEAKSFRKMAAPPDIRALIGPLAVSG</sequence>
<dbReference type="Pfam" id="PF13279">
    <property type="entry name" value="4HBT_2"/>
    <property type="match status" value="1"/>
</dbReference>
<dbReference type="Proteomes" id="UP000463224">
    <property type="component" value="Unassembled WGS sequence"/>
</dbReference>